<reference evidence="2 3" key="1">
    <citation type="submission" date="2018-06" db="EMBL/GenBank/DDBJ databases">
        <title>The Genome of Cuscuta australis (Dodder) Provides Insight into the Evolution of Plant Parasitism.</title>
        <authorList>
            <person name="Liu H."/>
        </authorList>
    </citation>
    <scope>NUCLEOTIDE SEQUENCE [LARGE SCALE GENOMIC DNA]</scope>
    <source>
        <strain evidence="3">cv. Yunnan</strain>
        <tissue evidence="2">Vines</tissue>
    </source>
</reference>
<accession>A0A328E6X6</accession>
<dbReference type="AlphaFoldDB" id="A0A328E6X6"/>
<proteinExistence type="predicted"/>
<dbReference type="GO" id="GO:0004617">
    <property type="term" value="F:phosphoglycerate dehydrogenase activity"/>
    <property type="evidence" value="ECO:0007669"/>
    <property type="project" value="TreeGrafter"/>
</dbReference>
<name>A0A328E6X6_9ASTE</name>
<evidence type="ECO:0000256" key="1">
    <source>
        <dbReference type="SAM" id="Phobius"/>
    </source>
</evidence>
<evidence type="ECO:0000313" key="2">
    <source>
        <dbReference type="EMBL" id="RAL53637.1"/>
    </source>
</evidence>
<dbReference type="PANTHER" id="PTHR42938">
    <property type="entry name" value="FORMATE DEHYDROGENASE 1"/>
    <property type="match status" value="1"/>
</dbReference>
<sequence length="317" mass="34569">MENCNGSLAVNGGVGDSSGLQIIKHPLYHGCNKPSLSWLDIRVFYIRFSSFMAEGSTPESLTVKHLPLSPDTLLEVNGARWCSMYPEGGSCILRRDRVDKKSEETTFVSTDSVRLTGSVKFLVFDRDDLVLSGVLEVNGGESKNSMRKWSMNCETMMSAGCGFSKGKQINGSESHQPPTIEVFVTGCFSGTPIILTKSLQLLNNRKKHHKNGMLGSIPEDGTYGAQKHDVSSGLDHLQVTESNSSYKPECEEDDYNNTYWGVTEDLDGEDGELSWFNAGVRVGVGIGLGICVGVGIGVGLLVSTYQSATRGFRRRFV</sequence>
<feature type="transmembrane region" description="Helical" evidence="1">
    <location>
        <begin position="282"/>
        <end position="305"/>
    </location>
</feature>
<evidence type="ECO:0008006" key="4">
    <source>
        <dbReference type="Google" id="ProtNLM"/>
    </source>
</evidence>
<gene>
    <name evidence="2" type="ORF">DM860_012252</name>
</gene>
<evidence type="ECO:0000313" key="3">
    <source>
        <dbReference type="Proteomes" id="UP000249390"/>
    </source>
</evidence>
<keyword evidence="1" id="KW-0812">Transmembrane</keyword>
<dbReference type="EMBL" id="NQVE01000018">
    <property type="protein sequence ID" value="RAL53637.1"/>
    <property type="molecule type" value="Genomic_DNA"/>
</dbReference>
<protein>
    <recommendedName>
        <fullName evidence="4">Erythronate-4-phosphate dehydrogenase family protein</fullName>
    </recommendedName>
</protein>
<dbReference type="PANTHER" id="PTHR42938:SF11">
    <property type="entry name" value="ERYTHRONATE-4-PHOSPHATE DEHYDROGENASE FAMILY PROTEIN"/>
    <property type="match status" value="1"/>
</dbReference>
<dbReference type="Proteomes" id="UP000249390">
    <property type="component" value="Unassembled WGS sequence"/>
</dbReference>
<keyword evidence="1" id="KW-0472">Membrane</keyword>
<keyword evidence="1" id="KW-1133">Transmembrane helix</keyword>
<keyword evidence="3" id="KW-1185">Reference proteome</keyword>
<organism evidence="2 3">
    <name type="scientific">Cuscuta australis</name>
    <dbReference type="NCBI Taxonomy" id="267555"/>
    <lineage>
        <taxon>Eukaryota</taxon>
        <taxon>Viridiplantae</taxon>
        <taxon>Streptophyta</taxon>
        <taxon>Embryophyta</taxon>
        <taxon>Tracheophyta</taxon>
        <taxon>Spermatophyta</taxon>
        <taxon>Magnoliopsida</taxon>
        <taxon>eudicotyledons</taxon>
        <taxon>Gunneridae</taxon>
        <taxon>Pentapetalae</taxon>
        <taxon>asterids</taxon>
        <taxon>lamiids</taxon>
        <taxon>Solanales</taxon>
        <taxon>Convolvulaceae</taxon>
        <taxon>Cuscuteae</taxon>
        <taxon>Cuscuta</taxon>
        <taxon>Cuscuta subgen. Grammica</taxon>
        <taxon>Cuscuta sect. Cleistogrammica</taxon>
    </lineage>
</organism>
<comment type="caution">
    <text evidence="2">The sequence shown here is derived from an EMBL/GenBank/DDBJ whole genome shotgun (WGS) entry which is preliminary data.</text>
</comment>